<sequence length="126" mass="13703">MWLEGALNGETGLARAITRFGELDWGARAGRGGKVRCANKGEGPGLGMREDGKEDRNTESSILGLAWLYGWVCVGGRLSAVVYAPTLTGPTKKSHPFQTNTPGFVRPMGLYSLAGAYCGWWRRKRL</sequence>
<evidence type="ECO:0000313" key="2">
    <source>
        <dbReference type="EMBL" id="PSN59969.1"/>
    </source>
</evidence>
<proteinExistence type="predicted"/>
<keyword evidence="1" id="KW-1133">Transmembrane helix</keyword>
<keyword evidence="1" id="KW-0812">Transmembrane</keyword>
<organism evidence="2 3">
    <name type="scientific">Corynespora cassiicola Philippines</name>
    <dbReference type="NCBI Taxonomy" id="1448308"/>
    <lineage>
        <taxon>Eukaryota</taxon>
        <taxon>Fungi</taxon>
        <taxon>Dikarya</taxon>
        <taxon>Ascomycota</taxon>
        <taxon>Pezizomycotina</taxon>
        <taxon>Dothideomycetes</taxon>
        <taxon>Pleosporomycetidae</taxon>
        <taxon>Pleosporales</taxon>
        <taxon>Corynesporascaceae</taxon>
        <taxon>Corynespora</taxon>
    </lineage>
</organism>
<protein>
    <submittedName>
        <fullName evidence="2">Uncharacterized protein</fullName>
    </submittedName>
</protein>
<evidence type="ECO:0000313" key="3">
    <source>
        <dbReference type="Proteomes" id="UP000240883"/>
    </source>
</evidence>
<gene>
    <name evidence="2" type="ORF">BS50DRAFT_216063</name>
</gene>
<reference evidence="2 3" key="1">
    <citation type="journal article" date="2018" name="Front. Microbiol.">
        <title>Genome-Wide Analysis of Corynespora cassiicola Leaf Fall Disease Putative Effectors.</title>
        <authorList>
            <person name="Lopez D."/>
            <person name="Ribeiro S."/>
            <person name="Label P."/>
            <person name="Fumanal B."/>
            <person name="Venisse J.S."/>
            <person name="Kohler A."/>
            <person name="de Oliveira R.R."/>
            <person name="Labutti K."/>
            <person name="Lipzen A."/>
            <person name="Lail K."/>
            <person name="Bauer D."/>
            <person name="Ohm R.A."/>
            <person name="Barry K.W."/>
            <person name="Spatafora J."/>
            <person name="Grigoriev I.V."/>
            <person name="Martin F.M."/>
            <person name="Pujade-Renaud V."/>
        </authorList>
    </citation>
    <scope>NUCLEOTIDE SEQUENCE [LARGE SCALE GENOMIC DNA]</scope>
    <source>
        <strain evidence="2 3">Philippines</strain>
    </source>
</reference>
<keyword evidence="1" id="KW-0472">Membrane</keyword>
<dbReference type="EMBL" id="KZ678151">
    <property type="protein sequence ID" value="PSN59969.1"/>
    <property type="molecule type" value="Genomic_DNA"/>
</dbReference>
<name>A0A2T2N3M8_CORCC</name>
<keyword evidence="3" id="KW-1185">Reference proteome</keyword>
<evidence type="ECO:0000256" key="1">
    <source>
        <dbReference type="SAM" id="Phobius"/>
    </source>
</evidence>
<accession>A0A2T2N3M8</accession>
<feature type="transmembrane region" description="Helical" evidence="1">
    <location>
        <begin position="62"/>
        <end position="84"/>
    </location>
</feature>
<dbReference type="Proteomes" id="UP000240883">
    <property type="component" value="Unassembled WGS sequence"/>
</dbReference>
<dbReference type="AlphaFoldDB" id="A0A2T2N3M8"/>
<feature type="transmembrane region" description="Helical" evidence="1">
    <location>
        <begin position="104"/>
        <end position="121"/>
    </location>
</feature>